<evidence type="ECO:0000313" key="9">
    <source>
        <dbReference type="EMBL" id="MFE4107391.1"/>
    </source>
</evidence>
<dbReference type="Pfam" id="PF16952">
    <property type="entry name" value="Gln-synt_N_2"/>
    <property type="match status" value="1"/>
</dbReference>
<comment type="similarity">
    <text evidence="1 6 7">Belongs to the glutamine synthetase family.</text>
</comment>
<keyword evidence="10" id="KW-1185">Reference proteome</keyword>
<gene>
    <name evidence="9" type="ORF">ACFVKH_13950</name>
</gene>
<dbReference type="RefSeq" id="WP_377966056.1">
    <property type="nucleotide sequence ID" value="NZ_JBHZOL010000086.1"/>
</dbReference>
<protein>
    <submittedName>
        <fullName evidence="9">Glutamine synthetase family protein</fullName>
        <ecNumber evidence="9">6.3.1.-</ecNumber>
    </submittedName>
</protein>
<evidence type="ECO:0000256" key="4">
    <source>
        <dbReference type="ARBA" id="ARBA00022840"/>
    </source>
</evidence>
<dbReference type="Proteomes" id="UP001600165">
    <property type="component" value="Unassembled WGS sequence"/>
</dbReference>
<keyword evidence="2 9" id="KW-0436">Ligase</keyword>
<feature type="domain" description="GS catalytic" evidence="8">
    <location>
        <begin position="110"/>
        <end position="442"/>
    </location>
</feature>
<evidence type="ECO:0000256" key="7">
    <source>
        <dbReference type="RuleBase" id="RU000384"/>
    </source>
</evidence>
<comment type="caution">
    <text evidence="9">The sequence shown here is derived from an EMBL/GenBank/DDBJ whole genome shotgun (WGS) entry which is preliminary data.</text>
</comment>
<evidence type="ECO:0000313" key="10">
    <source>
        <dbReference type="Proteomes" id="UP001600165"/>
    </source>
</evidence>
<dbReference type="EC" id="6.3.1.-" evidence="9"/>
<dbReference type="InterPro" id="IPR008147">
    <property type="entry name" value="Gln_synt_N"/>
</dbReference>
<evidence type="ECO:0000256" key="5">
    <source>
        <dbReference type="ARBA" id="ARBA00045640"/>
    </source>
</evidence>
<dbReference type="EMBL" id="JBHZOL010000086">
    <property type="protein sequence ID" value="MFE4107391.1"/>
    <property type="molecule type" value="Genomic_DNA"/>
</dbReference>
<dbReference type="PANTHER" id="PTHR43785:SF2">
    <property type="entry name" value="TYPE-1 GLUTAMINE SYNTHETASE 1"/>
    <property type="match status" value="1"/>
</dbReference>
<proteinExistence type="inferred from homology"/>
<dbReference type="Pfam" id="PF00120">
    <property type="entry name" value="Gln-synt_C"/>
    <property type="match status" value="1"/>
</dbReference>
<sequence>MPEISPAFLADQGVRFVRVLWCDNGNVIRAKAIHVGALTQHWHKGVGLSVAQQAVPVMVDAPAADSGLGPVGEVWLVPDEPTLTVLPYAPSHARVLGNMMQAGQPWPWCPRNFLRRMVQAAADLDLQVQAAFENEFYLLKQTGDRPLPADETPFAASLAIDLHQPVIDAIADALIAQNIAVEQYYPESGPGQQEISVRYASALAAADQQIAFRETVRAIARQHHLMASFLPKVFENSAGSGCHLHLSLWQEGNNILPNGQGALSDVAQAFIAGILRHLPALMLLTAPSTNSYRRLRPHLWSGAFRAWGYDNREAAIRVPTNPAEPSPTHFELKTVDGSANPYLALGSVIAAGLEGVRQKLSPPHPVEVDPGLMPEAEQIRRGIDRLPTHLKLAIEHFRQDTCLMAALGEPLAQTYLAVRQAEWEAMHSLSFDEEVKLLLDRY</sequence>
<organism evidence="9 10">
    <name type="scientific">Almyronema epifaneia S1</name>
    <dbReference type="NCBI Taxonomy" id="2991925"/>
    <lineage>
        <taxon>Bacteria</taxon>
        <taxon>Bacillati</taxon>
        <taxon>Cyanobacteriota</taxon>
        <taxon>Cyanophyceae</taxon>
        <taxon>Nodosilineales</taxon>
        <taxon>Nodosilineaceae</taxon>
        <taxon>Almyronema</taxon>
        <taxon>Almyronema epifaneia</taxon>
    </lineage>
</organism>
<evidence type="ECO:0000256" key="6">
    <source>
        <dbReference type="PROSITE-ProRule" id="PRU01331"/>
    </source>
</evidence>
<dbReference type="PANTHER" id="PTHR43785">
    <property type="entry name" value="GAMMA-GLUTAMYLPUTRESCINE SYNTHETASE"/>
    <property type="match status" value="1"/>
</dbReference>
<dbReference type="SUPFAM" id="SSF54368">
    <property type="entry name" value="Glutamine synthetase, N-terminal domain"/>
    <property type="match status" value="1"/>
</dbReference>
<keyword evidence="4" id="KW-0067">ATP-binding</keyword>
<evidence type="ECO:0000259" key="8">
    <source>
        <dbReference type="PROSITE" id="PS51987"/>
    </source>
</evidence>
<dbReference type="InterPro" id="IPR014746">
    <property type="entry name" value="Gln_synth/guanido_kin_cat_dom"/>
</dbReference>
<keyword evidence="3" id="KW-0547">Nucleotide-binding</keyword>
<evidence type="ECO:0000256" key="1">
    <source>
        <dbReference type="ARBA" id="ARBA00009897"/>
    </source>
</evidence>
<dbReference type="SMART" id="SM01230">
    <property type="entry name" value="Gln-synt_C"/>
    <property type="match status" value="1"/>
</dbReference>
<dbReference type="Gene3D" id="3.30.590.10">
    <property type="entry name" value="Glutamine synthetase/guanido kinase, catalytic domain"/>
    <property type="match status" value="1"/>
</dbReference>
<dbReference type="GO" id="GO:0016874">
    <property type="term" value="F:ligase activity"/>
    <property type="evidence" value="ECO:0007669"/>
    <property type="project" value="UniProtKB-KW"/>
</dbReference>
<evidence type="ECO:0000256" key="3">
    <source>
        <dbReference type="ARBA" id="ARBA00022741"/>
    </source>
</evidence>
<dbReference type="PROSITE" id="PS51987">
    <property type="entry name" value="GS_CATALYTIC"/>
    <property type="match status" value="1"/>
</dbReference>
<accession>A0ABW6IGQ1</accession>
<dbReference type="SUPFAM" id="SSF55931">
    <property type="entry name" value="Glutamine synthetase/guanido kinase"/>
    <property type="match status" value="1"/>
</dbReference>
<dbReference type="InterPro" id="IPR008146">
    <property type="entry name" value="Gln_synth_cat_dom"/>
</dbReference>
<comment type="function">
    <text evidence="5">Involved in nitrogen metabolism via ammonium assimilation. Catalyzes the ATP-dependent biosynthesis of glutamine from glutamate and ammonia.</text>
</comment>
<name>A0ABW6IGQ1_9CYAN</name>
<dbReference type="Gene3D" id="3.10.20.70">
    <property type="entry name" value="Glutamine synthetase, N-terminal domain"/>
    <property type="match status" value="1"/>
</dbReference>
<dbReference type="InterPro" id="IPR036651">
    <property type="entry name" value="Gln_synt_N_sf"/>
</dbReference>
<reference evidence="9 10" key="1">
    <citation type="submission" date="2024-10" db="EMBL/GenBank/DDBJ databases">
        <authorList>
            <person name="Ratan Roy A."/>
            <person name="Morales Sandoval P.H."/>
            <person name="De Los Santos Villalobos S."/>
            <person name="Chakraborty S."/>
            <person name="Mukherjee J."/>
        </authorList>
    </citation>
    <scope>NUCLEOTIDE SEQUENCE [LARGE SCALE GENOMIC DNA]</scope>
    <source>
        <strain evidence="9 10">S1</strain>
    </source>
</reference>
<evidence type="ECO:0000256" key="2">
    <source>
        <dbReference type="ARBA" id="ARBA00022598"/>
    </source>
</evidence>